<dbReference type="PANTHER" id="PTHR24074">
    <property type="entry name" value="CO-CHAPERONE PROTEIN DJLA"/>
    <property type="match status" value="1"/>
</dbReference>
<dbReference type="SMART" id="SM00271">
    <property type="entry name" value="DnaJ"/>
    <property type="match status" value="1"/>
</dbReference>
<evidence type="ECO:0000313" key="5">
    <source>
        <dbReference type="Proteomes" id="UP001208567"/>
    </source>
</evidence>
<dbReference type="SUPFAM" id="SSF48452">
    <property type="entry name" value="TPR-like"/>
    <property type="match status" value="1"/>
</dbReference>
<dbReference type="InterPro" id="IPR001623">
    <property type="entry name" value="DnaJ_domain"/>
</dbReference>
<sequence length="205" mass="24045">MSMRNPYEILEIKEGASKDDIKKAYREMVKKYHPDQYGDNPLKDLAEEKLREVNEAYDYLMKNTSDSSSYSNTNSYTNNNYDSNSSTIYNDIRRDLQNGNLNAAEERLNRITVRDAEWNYLMGVLYLRKGWNDNAFNYISNACNLNPSNREYQDTYNQLRNRNNGYRQAYYTRNDRDNDWCNICATLWCADSLCECCGGDLISCC</sequence>
<gene>
    <name evidence="4" type="ORF">bsdE14_06760</name>
</gene>
<feature type="domain" description="J" evidence="3">
    <location>
        <begin position="5"/>
        <end position="85"/>
    </location>
</feature>
<dbReference type="InterPro" id="IPR011990">
    <property type="entry name" value="TPR-like_helical_dom_sf"/>
</dbReference>
<evidence type="ECO:0000256" key="2">
    <source>
        <dbReference type="PROSITE-ProRule" id="PRU00339"/>
    </source>
</evidence>
<keyword evidence="2" id="KW-0802">TPR repeat</keyword>
<accession>A0ABQ5N258</accession>
<dbReference type="Pfam" id="PF00226">
    <property type="entry name" value="DnaJ"/>
    <property type="match status" value="1"/>
</dbReference>
<dbReference type="PROSITE" id="PS50076">
    <property type="entry name" value="DNAJ_2"/>
    <property type="match status" value="1"/>
</dbReference>
<dbReference type="Gene3D" id="1.25.40.10">
    <property type="entry name" value="Tetratricopeptide repeat domain"/>
    <property type="match status" value="1"/>
</dbReference>
<reference evidence="4 5" key="1">
    <citation type="journal article" date="2024" name="Int. J. Syst. Evol. Microbiol.">
        <title>Clostridium omnivorum sp. nov., isolated from anoxic soil under the treatment of reductive soil disinfestation.</title>
        <authorList>
            <person name="Ueki A."/>
            <person name="Tonouchi A."/>
            <person name="Kaku N."/>
            <person name="Honma S."/>
            <person name="Ueki K."/>
        </authorList>
    </citation>
    <scope>NUCLEOTIDE SEQUENCE [LARGE SCALE GENOMIC DNA]</scope>
    <source>
        <strain evidence="4 5">E14</strain>
    </source>
</reference>
<dbReference type="InterPro" id="IPR050817">
    <property type="entry name" value="DjlA_DnaK_co-chaperone"/>
</dbReference>
<keyword evidence="1" id="KW-0235">DNA replication</keyword>
<keyword evidence="5" id="KW-1185">Reference proteome</keyword>
<dbReference type="InterPro" id="IPR019734">
    <property type="entry name" value="TPR_rpt"/>
</dbReference>
<dbReference type="CDD" id="cd06257">
    <property type="entry name" value="DnaJ"/>
    <property type="match status" value="1"/>
</dbReference>
<dbReference type="Gene3D" id="1.10.287.110">
    <property type="entry name" value="DnaJ domain"/>
    <property type="match status" value="1"/>
</dbReference>
<evidence type="ECO:0000259" key="3">
    <source>
        <dbReference type="PROSITE" id="PS50076"/>
    </source>
</evidence>
<evidence type="ECO:0000313" key="4">
    <source>
        <dbReference type="EMBL" id="GLC29266.1"/>
    </source>
</evidence>
<dbReference type="SUPFAM" id="SSF46565">
    <property type="entry name" value="Chaperone J-domain"/>
    <property type="match status" value="1"/>
</dbReference>
<protein>
    <submittedName>
        <fullName evidence="4">Molecular chaperone DnaJ</fullName>
    </submittedName>
</protein>
<dbReference type="InterPro" id="IPR036869">
    <property type="entry name" value="J_dom_sf"/>
</dbReference>
<dbReference type="EMBL" id="BRXR01000001">
    <property type="protein sequence ID" value="GLC29266.1"/>
    <property type="molecule type" value="Genomic_DNA"/>
</dbReference>
<name>A0ABQ5N258_9CLOT</name>
<dbReference type="PROSITE" id="PS50005">
    <property type="entry name" value="TPR"/>
    <property type="match status" value="1"/>
</dbReference>
<evidence type="ECO:0000256" key="1">
    <source>
        <dbReference type="ARBA" id="ARBA00022705"/>
    </source>
</evidence>
<comment type="caution">
    <text evidence="4">The sequence shown here is derived from an EMBL/GenBank/DDBJ whole genome shotgun (WGS) entry which is preliminary data.</text>
</comment>
<dbReference type="Proteomes" id="UP001208567">
    <property type="component" value="Unassembled WGS sequence"/>
</dbReference>
<proteinExistence type="predicted"/>
<feature type="repeat" description="TPR" evidence="2">
    <location>
        <begin position="116"/>
        <end position="149"/>
    </location>
</feature>
<dbReference type="PRINTS" id="PR00625">
    <property type="entry name" value="JDOMAIN"/>
</dbReference>
<organism evidence="4 5">
    <name type="scientific">Clostridium omnivorum</name>
    <dbReference type="NCBI Taxonomy" id="1604902"/>
    <lineage>
        <taxon>Bacteria</taxon>
        <taxon>Bacillati</taxon>
        <taxon>Bacillota</taxon>
        <taxon>Clostridia</taxon>
        <taxon>Eubacteriales</taxon>
        <taxon>Clostridiaceae</taxon>
        <taxon>Clostridium</taxon>
    </lineage>
</organism>